<sequence length="876" mass="97735">MATRMASVARFRRAAAAASAAGLLLSLVSGAQAAGGKTAPDADLSELLGVGLVVAQLVFHVLLHQLEHFIGHKHPSLLPVLRTLYRELLILGFVSFTFILVATFGKVSDELFVSFEFAHLLIFLLAVFYIIVVFATSWASLSLSARWQKIESMEFVSYLAFKQEYSELKAEREQHQNYVWRWCLWWKGNPFKLERYHYLHERMAFHDSRFQFLYYRGLPEDFSFSAYLRKVKSQVFRNLVEVHWTIWCALLVFIVGDYVRRLLLQSEVYDQVLIISVAVLCMIAADALRMKISRIYWRLFKRPATYFNDVTQALTSGLPLDDDAPISPRRGRGEDKLGDFGEGAALRASPSGLVHRPSPAELAREAMRAAAQEAGVEDTNMDPDDTDYGMRSTVRRSLGDGNTSKRPSSASLPSPDYKANDPLDDHDGRISPVGNTPDGSLRALGMRPPAPKAEFIDSIFSAEAEPHRSTDGAHGDKKGGHHVEEDAPRRHSLELRREGEPGRRSIDRASAGLGAGRGGGAPNGGRRRSSVDRASSDDEGSTMPARRMSLELAGNLPVGELEARHRAPNGVVESGARRRSNEDGSGRRDSASGRRRRSSLDRRGGRRSKVDDEVDHEDSAEENNMEHVNTSIIDRHQKALEASQQGPRRNYPKIVLMFFPRLARRASPAEKLFWAGSHSLFLWLEEFVLFGSTLLTAVVVAGYSTAAFKGVQKGADARDIAAIVMSLVAQAYVLFRVAQSLKLYVFVLNSSGLLDEERALAAIDRVKAGKRRLRFRDYEYGYEAHDEDELFYGDEYEEERRESVEQRRAADRERRSQLYKHLSRNAETLLEDQPSDSDDEPPAAAIQPGAGDVDARRATRPRSGALRSPSAAGNMV</sequence>
<dbReference type="Proteomes" id="UP000798662">
    <property type="component" value="Chromosome 1"/>
</dbReference>
<comment type="caution">
    <text evidence="1">The sequence shown here is derived from an EMBL/GenBank/DDBJ whole genome shotgun (WGS) entry which is preliminary data.</text>
</comment>
<proteinExistence type="predicted"/>
<accession>A0ACC3BLN2</accession>
<keyword evidence="2" id="KW-1185">Reference proteome</keyword>
<evidence type="ECO:0000313" key="1">
    <source>
        <dbReference type="EMBL" id="KAK1858396.1"/>
    </source>
</evidence>
<evidence type="ECO:0000313" key="2">
    <source>
        <dbReference type="Proteomes" id="UP000798662"/>
    </source>
</evidence>
<dbReference type="EMBL" id="CM020618">
    <property type="protein sequence ID" value="KAK1858396.1"/>
    <property type="molecule type" value="Genomic_DNA"/>
</dbReference>
<organism evidence="1 2">
    <name type="scientific">Pyropia yezoensis</name>
    <name type="common">Susabi-nori</name>
    <name type="synonym">Porphyra yezoensis</name>
    <dbReference type="NCBI Taxonomy" id="2788"/>
    <lineage>
        <taxon>Eukaryota</taxon>
        <taxon>Rhodophyta</taxon>
        <taxon>Bangiophyceae</taxon>
        <taxon>Bangiales</taxon>
        <taxon>Bangiaceae</taxon>
        <taxon>Pyropia</taxon>
    </lineage>
</organism>
<reference evidence="1" key="1">
    <citation type="submission" date="2019-11" db="EMBL/GenBank/DDBJ databases">
        <title>Nori genome reveals adaptations in red seaweeds to the harsh intertidal environment.</title>
        <authorList>
            <person name="Wang D."/>
            <person name="Mao Y."/>
        </authorList>
    </citation>
    <scope>NUCLEOTIDE SEQUENCE</scope>
    <source>
        <tissue evidence="1">Gametophyte</tissue>
    </source>
</reference>
<gene>
    <name evidence="1" type="ORF">I4F81_001001</name>
</gene>
<name>A0ACC3BLN2_PYRYE</name>
<protein>
    <submittedName>
        <fullName evidence="1">Uncharacterized protein</fullName>
    </submittedName>
</protein>